<dbReference type="InterPro" id="IPR002048">
    <property type="entry name" value="EF_hand_dom"/>
</dbReference>
<evidence type="ECO:0000256" key="2">
    <source>
        <dbReference type="SAM" id="MobiDB-lite"/>
    </source>
</evidence>
<dbReference type="PROSITE" id="PS00018">
    <property type="entry name" value="EF_HAND_1"/>
    <property type="match status" value="1"/>
</dbReference>
<dbReference type="Proteomes" id="UP000037460">
    <property type="component" value="Unassembled WGS sequence"/>
</dbReference>
<dbReference type="PANTHER" id="PTHR34894">
    <property type="entry name" value="SAM-DEPENDENT METHYLTRANSFERASE RSMI, CONSERVED SITE"/>
    <property type="match status" value="1"/>
</dbReference>
<keyword evidence="1" id="KW-0106">Calcium</keyword>
<sequence length="717" mass="75368">ALARSALAKTLFSSAVASAEGSAVASAEGSAPAPAPPSTKKKKEGERRKEMIDDATSGVSERVRDIEVFLKEAMEGAELTEVNATNCHRLIHLWGEVENYGVAGPSGYMTIVRPELSEATTQTDGTGELERAIEERRQRLAVRAGAVGHADSPMERMLALSRSGQRAGRWPPRVTARTILQIYLEKQGSAPAEPLSSFTYDFCLQTYGLRSIAERNLIALIQSSIEWSTPPQSSGDARVGSARHDASVAQRCATFAKVCGLLSTPQSDRVREATAEVVCCLYAEMHAAIAEYNAAFSHMPASAQAELKLPIGDGSGEGGMQMLCLRTTAVKVLKTLFAPTTSVHPETLEGIVSAAEALAVNRRGKLVVDVDALVALTIDHWEAARESLREAASTLFGATDVNNDGHISLDEFTQLVLLLHPTASEESIFHAFRECIDLSAETRARDGAREGSGAGAAASADALAAAYASSSAPAGMSTPADPGITAALFVTVMEVHGLLGVTLPTAASSSAVSGAGQQGRSMGPNRGAAVGFLSPSLPPPALARYDASKVLRRDLLQCEWQEAEVHVTSCLEATKALLSAPDSALLSGLSAMPRGALLAGCMQERTTLLAEVDDVDAAVHRLREILPTELSDAKPAADVKKGPAPFAEMDEAIVKRAWETYRSLHLKLTRVVARVGELEQTVSRGGRAAAGTPAAATPVKAKKSAGVPASATPVKTK</sequence>
<dbReference type="PANTHER" id="PTHR34894:SF5">
    <property type="entry name" value="EF-HAND DOMAIN-CONTAINING PROTEIN"/>
    <property type="match status" value="1"/>
</dbReference>
<gene>
    <name evidence="4" type="ORF">Ctob_005071</name>
</gene>
<feature type="region of interest" description="Disordered" evidence="2">
    <location>
        <begin position="23"/>
        <end position="57"/>
    </location>
</feature>
<evidence type="ECO:0000256" key="1">
    <source>
        <dbReference type="ARBA" id="ARBA00022837"/>
    </source>
</evidence>
<feature type="domain" description="EF-hand" evidence="3">
    <location>
        <begin position="387"/>
        <end position="422"/>
    </location>
</feature>
<protein>
    <recommendedName>
        <fullName evidence="3">EF-hand domain-containing protein</fullName>
    </recommendedName>
</protein>
<dbReference type="PROSITE" id="PS50222">
    <property type="entry name" value="EF_HAND_2"/>
    <property type="match status" value="1"/>
</dbReference>
<comment type="caution">
    <text evidence="4">The sequence shown here is derived from an EMBL/GenBank/DDBJ whole genome shotgun (WGS) entry which is preliminary data.</text>
</comment>
<accession>A0A0M0JBH8</accession>
<feature type="compositionally biased region" description="Basic and acidic residues" evidence="2">
    <location>
        <begin position="43"/>
        <end position="52"/>
    </location>
</feature>
<evidence type="ECO:0000313" key="5">
    <source>
        <dbReference type="Proteomes" id="UP000037460"/>
    </source>
</evidence>
<name>A0A0M0JBH8_9EUKA</name>
<proteinExistence type="predicted"/>
<feature type="region of interest" description="Disordered" evidence="2">
    <location>
        <begin position="682"/>
        <end position="717"/>
    </location>
</feature>
<organism evidence="4 5">
    <name type="scientific">Chrysochromulina tobinii</name>
    <dbReference type="NCBI Taxonomy" id="1460289"/>
    <lineage>
        <taxon>Eukaryota</taxon>
        <taxon>Haptista</taxon>
        <taxon>Haptophyta</taxon>
        <taxon>Prymnesiophyceae</taxon>
        <taxon>Prymnesiales</taxon>
        <taxon>Chrysochromulinaceae</taxon>
        <taxon>Chrysochromulina</taxon>
    </lineage>
</organism>
<feature type="compositionally biased region" description="Low complexity" evidence="2">
    <location>
        <begin position="683"/>
        <end position="699"/>
    </location>
</feature>
<feature type="compositionally biased region" description="Low complexity" evidence="2">
    <location>
        <begin position="23"/>
        <end position="32"/>
    </location>
</feature>
<keyword evidence="5" id="KW-1185">Reference proteome</keyword>
<dbReference type="EMBL" id="JWZX01003164">
    <property type="protein sequence ID" value="KOO23717.1"/>
    <property type="molecule type" value="Genomic_DNA"/>
</dbReference>
<evidence type="ECO:0000259" key="3">
    <source>
        <dbReference type="PROSITE" id="PS50222"/>
    </source>
</evidence>
<evidence type="ECO:0000313" key="4">
    <source>
        <dbReference type="EMBL" id="KOO23717.1"/>
    </source>
</evidence>
<dbReference type="AlphaFoldDB" id="A0A0M0JBH8"/>
<dbReference type="SUPFAM" id="SSF47473">
    <property type="entry name" value="EF-hand"/>
    <property type="match status" value="1"/>
</dbReference>
<dbReference type="InterPro" id="IPR011992">
    <property type="entry name" value="EF-hand-dom_pair"/>
</dbReference>
<dbReference type="Gene3D" id="1.10.238.10">
    <property type="entry name" value="EF-hand"/>
    <property type="match status" value="1"/>
</dbReference>
<dbReference type="GO" id="GO:0005509">
    <property type="term" value="F:calcium ion binding"/>
    <property type="evidence" value="ECO:0007669"/>
    <property type="project" value="InterPro"/>
</dbReference>
<dbReference type="InterPro" id="IPR018247">
    <property type="entry name" value="EF_Hand_1_Ca_BS"/>
</dbReference>
<dbReference type="OrthoDB" id="301781at2759"/>
<reference evidence="5" key="1">
    <citation type="journal article" date="2015" name="PLoS Genet.">
        <title>Genome Sequence and Transcriptome Analyses of Chrysochromulina tobin: Metabolic Tools for Enhanced Algal Fitness in the Prominent Order Prymnesiales (Haptophyceae).</title>
        <authorList>
            <person name="Hovde B.T."/>
            <person name="Deodato C.R."/>
            <person name="Hunsperger H.M."/>
            <person name="Ryken S.A."/>
            <person name="Yost W."/>
            <person name="Jha R.K."/>
            <person name="Patterson J."/>
            <person name="Monnat R.J. Jr."/>
            <person name="Barlow S.B."/>
            <person name="Starkenburg S.R."/>
            <person name="Cattolico R.A."/>
        </authorList>
    </citation>
    <scope>NUCLEOTIDE SEQUENCE</scope>
    <source>
        <strain evidence="5">CCMP291</strain>
    </source>
</reference>
<feature type="non-terminal residue" evidence="4">
    <location>
        <position position="1"/>
    </location>
</feature>